<dbReference type="AlphaFoldDB" id="A0A0D6XS08"/>
<dbReference type="GO" id="GO:0005886">
    <property type="term" value="C:plasma membrane"/>
    <property type="evidence" value="ECO:0007669"/>
    <property type="project" value="UniProtKB-SubCell"/>
</dbReference>
<dbReference type="EMBL" id="UHDT01000001">
    <property type="protein sequence ID" value="SUM56931.1"/>
    <property type="molecule type" value="Genomic_DNA"/>
</dbReference>
<dbReference type="PANTHER" id="PTHR34584">
    <property type="entry name" value="NA(+)/H(+) ANTIPORTER SUBUNIT E1"/>
    <property type="match status" value="1"/>
</dbReference>
<keyword evidence="3" id="KW-0813">Transport</keyword>
<evidence type="ECO:0000256" key="5">
    <source>
        <dbReference type="ARBA" id="ARBA00022692"/>
    </source>
</evidence>
<reference evidence="10 12" key="1">
    <citation type="submission" date="2015-01" db="EMBL/GenBank/DDBJ databases">
        <authorList>
            <person name="Guo J."/>
        </authorList>
    </citation>
    <scope>NUCLEOTIDE SEQUENCE [LARGE SCALE GENOMIC DNA]</scope>
    <source>
        <strain evidence="10 12">DSM 22147</strain>
    </source>
</reference>
<protein>
    <submittedName>
        <fullName evidence="11">Monovalent cation/H+ antiporter subunit E</fullName>
    </submittedName>
</protein>
<dbReference type="GO" id="GO:0015297">
    <property type="term" value="F:antiporter activity"/>
    <property type="evidence" value="ECO:0007669"/>
    <property type="project" value="UniProtKB-KW"/>
</dbReference>
<dbReference type="Pfam" id="PF01899">
    <property type="entry name" value="MNHE"/>
    <property type="match status" value="1"/>
</dbReference>
<dbReference type="OrthoDB" id="9800498at2"/>
<dbReference type="Proteomes" id="UP000254100">
    <property type="component" value="Unassembled WGS sequence"/>
</dbReference>
<dbReference type="GO" id="GO:0008324">
    <property type="term" value="F:monoatomic cation transmembrane transporter activity"/>
    <property type="evidence" value="ECO:0007669"/>
    <property type="project" value="InterPro"/>
</dbReference>
<evidence type="ECO:0000256" key="4">
    <source>
        <dbReference type="ARBA" id="ARBA00022475"/>
    </source>
</evidence>
<evidence type="ECO:0000256" key="1">
    <source>
        <dbReference type="ARBA" id="ARBA00004651"/>
    </source>
</evidence>
<evidence type="ECO:0000256" key="7">
    <source>
        <dbReference type="ARBA" id="ARBA00023065"/>
    </source>
</evidence>
<gene>
    <name evidence="11" type="primary">mnhE</name>
    <name evidence="11" type="ORF">NCTC13832_00594</name>
    <name evidence="10" type="ORF">TP70_06745</name>
</gene>
<dbReference type="STRING" id="569857.TP70_06745"/>
<organism evidence="11 13">
    <name type="scientific">Staphylococcus microti</name>
    <dbReference type="NCBI Taxonomy" id="569857"/>
    <lineage>
        <taxon>Bacteria</taxon>
        <taxon>Bacillati</taxon>
        <taxon>Bacillota</taxon>
        <taxon>Bacilli</taxon>
        <taxon>Bacillales</taxon>
        <taxon>Staphylococcaceae</taxon>
        <taxon>Staphylococcus</taxon>
    </lineage>
</organism>
<comment type="similarity">
    <text evidence="2">Belongs to the CPA3 antiporters (TC 2.A.63) subunit E family.</text>
</comment>
<dbReference type="Proteomes" id="UP000032366">
    <property type="component" value="Unassembled WGS sequence"/>
</dbReference>
<keyword evidence="8 9" id="KW-0472">Membrane</keyword>
<evidence type="ECO:0000256" key="3">
    <source>
        <dbReference type="ARBA" id="ARBA00022449"/>
    </source>
</evidence>
<dbReference type="EMBL" id="JXWY01000039">
    <property type="protein sequence ID" value="KIX90613.1"/>
    <property type="molecule type" value="Genomic_DNA"/>
</dbReference>
<evidence type="ECO:0000313" key="11">
    <source>
        <dbReference type="EMBL" id="SUM56931.1"/>
    </source>
</evidence>
<accession>A0A0D6XS08</accession>
<evidence type="ECO:0000313" key="12">
    <source>
        <dbReference type="Proteomes" id="UP000032366"/>
    </source>
</evidence>
<keyword evidence="3" id="KW-0050">Antiport</keyword>
<evidence type="ECO:0000256" key="8">
    <source>
        <dbReference type="ARBA" id="ARBA00023136"/>
    </source>
</evidence>
<evidence type="ECO:0000256" key="2">
    <source>
        <dbReference type="ARBA" id="ARBA00006228"/>
    </source>
</evidence>
<proteinExistence type="inferred from homology"/>
<reference evidence="11 13" key="2">
    <citation type="submission" date="2018-06" db="EMBL/GenBank/DDBJ databases">
        <authorList>
            <consortium name="Pathogen Informatics"/>
            <person name="Doyle S."/>
        </authorList>
    </citation>
    <scope>NUCLEOTIDE SEQUENCE [LARGE SCALE GENOMIC DNA]</scope>
    <source>
        <strain evidence="11 13">NCTC13832</strain>
    </source>
</reference>
<keyword evidence="4" id="KW-1003">Cell membrane</keyword>
<dbReference type="PANTHER" id="PTHR34584:SF1">
    <property type="entry name" value="NA(+)_H(+) ANTIPORTER SUBUNIT E1"/>
    <property type="match status" value="1"/>
</dbReference>
<comment type="subcellular location">
    <subcellularLocation>
        <location evidence="1">Cell membrane</location>
        <topology evidence="1">Multi-pass membrane protein</topology>
    </subcellularLocation>
</comment>
<dbReference type="RefSeq" id="WP_044360524.1">
    <property type="nucleotide sequence ID" value="NZ_JXWY01000039.1"/>
</dbReference>
<dbReference type="InterPro" id="IPR002758">
    <property type="entry name" value="Cation_antiport_E"/>
</dbReference>
<dbReference type="NCBIfam" id="NF009291">
    <property type="entry name" value="PRK12651.1-1"/>
    <property type="match status" value="1"/>
</dbReference>
<evidence type="ECO:0000313" key="13">
    <source>
        <dbReference type="Proteomes" id="UP000254100"/>
    </source>
</evidence>
<keyword evidence="7" id="KW-0406">Ion transport</keyword>
<evidence type="ECO:0000256" key="6">
    <source>
        <dbReference type="ARBA" id="ARBA00022989"/>
    </source>
</evidence>
<feature type="transmembrane region" description="Helical" evidence="9">
    <location>
        <begin position="57"/>
        <end position="79"/>
    </location>
</feature>
<dbReference type="PIRSF" id="PIRSF019239">
    <property type="entry name" value="MrpE"/>
    <property type="match status" value="1"/>
</dbReference>
<name>A0A0D6XS08_9STAP</name>
<keyword evidence="6 9" id="KW-1133">Transmembrane helix</keyword>
<sequence length="162" mass="18429">MAVQIVVNLALAIFWLFLSGSYTMNSFVLGYLFAMGLVFLMRKLLPGRFYVVTLYNVVKLVFVFISELIKANIGVLRIILQPQIKNESAFFVYETDLKYKWEVALLSNLITLTPGTVVIGVNDDMKRLYIHCLDFSTKEEEVAAIKGSLEKAVREVGEYDEL</sequence>
<evidence type="ECO:0000256" key="9">
    <source>
        <dbReference type="SAM" id="Phobius"/>
    </source>
</evidence>
<evidence type="ECO:0000313" key="10">
    <source>
        <dbReference type="EMBL" id="KIX90613.1"/>
    </source>
</evidence>
<keyword evidence="5 9" id="KW-0812">Transmembrane</keyword>
<keyword evidence="12" id="KW-1185">Reference proteome</keyword>